<keyword evidence="4 9" id="KW-0547">Nucleotide-binding</keyword>
<dbReference type="Pfam" id="PF05746">
    <property type="entry name" value="DALR_1"/>
    <property type="match status" value="1"/>
</dbReference>
<organism evidence="13 14">
    <name type="scientific">Haematospirillum jordaniae</name>
    <dbReference type="NCBI Taxonomy" id="1549855"/>
    <lineage>
        <taxon>Bacteria</taxon>
        <taxon>Pseudomonadati</taxon>
        <taxon>Pseudomonadota</taxon>
        <taxon>Alphaproteobacteria</taxon>
        <taxon>Rhodospirillales</taxon>
        <taxon>Novispirillaceae</taxon>
        <taxon>Haematospirillum</taxon>
    </lineage>
</organism>
<dbReference type="EMBL" id="CP014525">
    <property type="protein sequence ID" value="AMW35208.1"/>
    <property type="molecule type" value="Genomic_DNA"/>
</dbReference>
<feature type="short sequence motif" description="'HIGH' region" evidence="9">
    <location>
        <begin position="131"/>
        <end position="141"/>
    </location>
</feature>
<dbReference type="PROSITE" id="PS00178">
    <property type="entry name" value="AA_TRNA_LIGASE_I"/>
    <property type="match status" value="1"/>
</dbReference>
<evidence type="ECO:0000259" key="11">
    <source>
        <dbReference type="SMART" id="SM00836"/>
    </source>
</evidence>
<evidence type="ECO:0000256" key="4">
    <source>
        <dbReference type="ARBA" id="ARBA00022741"/>
    </source>
</evidence>
<dbReference type="CDD" id="cd00671">
    <property type="entry name" value="ArgRS_core"/>
    <property type="match status" value="1"/>
</dbReference>
<evidence type="ECO:0000313" key="14">
    <source>
        <dbReference type="Proteomes" id="UP000076066"/>
    </source>
</evidence>
<dbReference type="GO" id="GO:0005737">
    <property type="term" value="C:cytoplasm"/>
    <property type="evidence" value="ECO:0007669"/>
    <property type="project" value="UniProtKB-SubCell"/>
</dbReference>
<evidence type="ECO:0000256" key="2">
    <source>
        <dbReference type="ARBA" id="ARBA00022490"/>
    </source>
</evidence>
<dbReference type="InterPro" id="IPR001278">
    <property type="entry name" value="Arg-tRNA-ligase"/>
</dbReference>
<reference evidence="13 14" key="1">
    <citation type="submission" date="2016-02" db="EMBL/GenBank/DDBJ databases">
        <title>Complete Genome of H5569, the type strain of the newly described species Haematospirillium jordaniae.</title>
        <authorList>
            <person name="Nicholson A.C."/>
            <person name="Humrighouse B.W."/>
            <person name="Loparov V."/>
            <person name="McQuiston J.R."/>
        </authorList>
    </citation>
    <scope>NUCLEOTIDE SEQUENCE [LARGE SCALE GENOMIC DNA]</scope>
    <source>
        <strain evidence="13 14">H5569</strain>
    </source>
</reference>
<evidence type="ECO:0000256" key="6">
    <source>
        <dbReference type="ARBA" id="ARBA00022917"/>
    </source>
</evidence>
<evidence type="ECO:0000256" key="5">
    <source>
        <dbReference type="ARBA" id="ARBA00022840"/>
    </source>
</evidence>
<dbReference type="GO" id="GO:0006420">
    <property type="term" value="P:arginyl-tRNA aminoacylation"/>
    <property type="evidence" value="ECO:0007669"/>
    <property type="project" value="UniProtKB-UniRule"/>
</dbReference>
<dbReference type="Gene3D" id="1.10.730.10">
    <property type="entry name" value="Isoleucyl-tRNA Synthetase, Domain 1"/>
    <property type="match status" value="1"/>
</dbReference>
<keyword evidence="7 9" id="KW-0030">Aminoacyl-tRNA synthetase</keyword>
<evidence type="ECO:0000313" key="13">
    <source>
        <dbReference type="EMBL" id="AMW35208.1"/>
    </source>
</evidence>
<keyword evidence="3 9" id="KW-0436">Ligase</keyword>
<dbReference type="HAMAP" id="MF_00123">
    <property type="entry name" value="Arg_tRNA_synth"/>
    <property type="match status" value="1"/>
</dbReference>
<dbReference type="GO" id="GO:0005524">
    <property type="term" value="F:ATP binding"/>
    <property type="evidence" value="ECO:0007669"/>
    <property type="project" value="UniProtKB-UniRule"/>
</dbReference>
<protein>
    <recommendedName>
        <fullName evidence="9">Arginine--tRNA ligase</fullName>
        <ecNumber evidence="9">6.1.1.19</ecNumber>
    </recommendedName>
    <alternativeName>
        <fullName evidence="9">Arginyl-tRNA synthetase</fullName>
        <shortName evidence="9">ArgRS</shortName>
    </alternativeName>
</protein>
<feature type="domain" description="DALR anticodon binding" evidence="11">
    <location>
        <begin position="459"/>
        <end position="590"/>
    </location>
</feature>
<dbReference type="RefSeq" id="WP_066135589.1">
    <property type="nucleotide sequence ID" value="NZ_CP014525.1"/>
</dbReference>
<evidence type="ECO:0000256" key="3">
    <source>
        <dbReference type="ARBA" id="ARBA00022598"/>
    </source>
</evidence>
<evidence type="ECO:0000256" key="7">
    <source>
        <dbReference type="ARBA" id="ARBA00023146"/>
    </source>
</evidence>
<keyword evidence="14" id="KW-1185">Reference proteome</keyword>
<gene>
    <name evidence="9" type="primary">argS</name>
    <name evidence="13" type="ORF">AY555_08520</name>
</gene>
<dbReference type="Pfam" id="PF03485">
    <property type="entry name" value="Arg_tRNA_synt_N"/>
    <property type="match status" value="1"/>
</dbReference>
<dbReference type="PANTHER" id="PTHR11956">
    <property type="entry name" value="ARGINYL-TRNA SYNTHETASE"/>
    <property type="match status" value="1"/>
</dbReference>
<dbReference type="InterPro" id="IPR035684">
    <property type="entry name" value="ArgRS_core"/>
</dbReference>
<dbReference type="SUPFAM" id="SSF52374">
    <property type="entry name" value="Nucleotidylyl transferase"/>
    <property type="match status" value="1"/>
</dbReference>
<dbReference type="SMART" id="SM00836">
    <property type="entry name" value="DALR_1"/>
    <property type="match status" value="1"/>
</dbReference>
<dbReference type="Gene3D" id="3.30.1360.70">
    <property type="entry name" value="Arginyl tRNA synthetase N-terminal domain"/>
    <property type="match status" value="1"/>
</dbReference>
<evidence type="ECO:0000256" key="10">
    <source>
        <dbReference type="RuleBase" id="RU363038"/>
    </source>
</evidence>
<name>A0A143DGG3_9PROT</name>
<dbReference type="GO" id="GO:0004814">
    <property type="term" value="F:arginine-tRNA ligase activity"/>
    <property type="evidence" value="ECO:0007669"/>
    <property type="project" value="UniProtKB-UniRule"/>
</dbReference>
<dbReference type="NCBIfam" id="TIGR00456">
    <property type="entry name" value="argS"/>
    <property type="match status" value="1"/>
</dbReference>
<dbReference type="AlphaFoldDB" id="A0A143DGG3"/>
<dbReference type="PRINTS" id="PR01038">
    <property type="entry name" value="TRNASYNTHARG"/>
</dbReference>
<keyword evidence="2 9" id="KW-0963">Cytoplasm</keyword>
<dbReference type="PANTHER" id="PTHR11956:SF5">
    <property type="entry name" value="ARGININE--TRNA LIGASE, CYTOPLASMIC"/>
    <property type="match status" value="1"/>
</dbReference>
<dbReference type="InterPro" id="IPR001412">
    <property type="entry name" value="aa-tRNA-synth_I_CS"/>
</dbReference>
<dbReference type="InterPro" id="IPR008909">
    <property type="entry name" value="DALR_anticod-bd"/>
</dbReference>
<comment type="catalytic activity">
    <reaction evidence="8 9">
        <text>tRNA(Arg) + L-arginine + ATP = L-arginyl-tRNA(Arg) + AMP + diphosphate</text>
        <dbReference type="Rhea" id="RHEA:20301"/>
        <dbReference type="Rhea" id="RHEA-COMP:9658"/>
        <dbReference type="Rhea" id="RHEA-COMP:9673"/>
        <dbReference type="ChEBI" id="CHEBI:30616"/>
        <dbReference type="ChEBI" id="CHEBI:32682"/>
        <dbReference type="ChEBI" id="CHEBI:33019"/>
        <dbReference type="ChEBI" id="CHEBI:78442"/>
        <dbReference type="ChEBI" id="CHEBI:78513"/>
        <dbReference type="ChEBI" id="CHEBI:456215"/>
        <dbReference type="EC" id="6.1.1.19"/>
    </reaction>
</comment>
<dbReference type="GeneID" id="53317198"/>
<comment type="similarity">
    <text evidence="1 9 10">Belongs to the class-I aminoacyl-tRNA synthetase family.</text>
</comment>
<sequence>MNVFSVFRDRIVSVLDKLTAEGTLPGGVSFNAVTAEPPRDPSHGDVSTNAAMVLAKAASMKPLDLAAVIAERLSAVEAVGHVSIAGPGFINIRIEPTLWHDVLRCALREGTAFGDSRIGGGHAVNVEYVSANPTGPMHVGHARGACVGDALSNLLKKAGYNVTKEYYVNDAGAQIDVLATALYWRYLVACGAVDQAEFDQRLAAKEIQYGGGYLIETAQALKERDGARWVDVSETEWRPVLRDFGIESMMQMIRDDLAALGVHPDVFSSEKAIVEARRVEAAEQDLAARDLVYVGVLEPPKGKTPDDWEPRPQTLFRSTTYGDDVDRPLKKSDGSWTYFAGDIAYHYDKYQRGFLKMIDVFGADHGGYVKRMQAAVHAMSDGKASLDVKICQLVKLMDKGEPVKMSKRAGTFVTLRDLIERVGKDVVRFIMLSRKNDVPLDFDYAKVTEQSRDNPVFYVQYAHARACSVRRHFATVFSGVDLSAKALAAADLSQLSDPDEMAVVRLIGGWPRVVEGAAEAGEPHRITYFLGDVAAGFHALWNKGREHTHLRFLDPDNQSLSVARLALVQGVMTVLASGLAVIGVEPAEEM</sequence>
<evidence type="ECO:0000256" key="1">
    <source>
        <dbReference type="ARBA" id="ARBA00005594"/>
    </source>
</evidence>
<proteinExistence type="inferred from homology"/>
<dbReference type="EC" id="6.1.1.19" evidence="9"/>
<dbReference type="InterPro" id="IPR014729">
    <property type="entry name" value="Rossmann-like_a/b/a_fold"/>
</dbReference>
<dbReference type="STRING" id="1549855.AY555_08520"/>
<evidence type="ECO:0000259" key="12">
    <source>
        <dbReference type="SMART" id="SM01016"/>
    </source>
</evidence>
<dbReference type="InterPro" id="IPR009080">
    <property type="entry name" value="tRNAsynth_Ia_anticodon-bd"/>
</dbReference>
<dbReference type="SUPFAM" id="SSF55190">
    <property type="entry name" value="Arginyl-tRNA synthetase (ArgRS), N-terminal 'additional' domain"/>
    <property type="match status" value="1"/>
</dbReference>
<accession>A0A143DGG3</accession>
<dbReference type="KEGG" id="hjo:AY555_08520"/>
<keyword evidence="6 9" id="KW-0648">Protein biosynthesis</keyword>
<keyword evidence="5 9" id="KW-0067">ATP-binding</keyword>
<dbReference type="Proteomes" id="UP000076066">
    <property type="component" value="Chromosome"/>
</dbReference>
<evidence type="ECO:0000256" key="8">
    <source>
        <dbReference type="ARBA" id="ARBA00049339"/>
    </source>
</evidence>
<comment type="subcellular location">
    <subcellularLocation>
        <location evidence="9">Cytoplasm</location>
    </subcellularLocation>
</comment>
<dbReference type="InterPro" id="IPR036695">
    <property type="entry name" value="Arg-tRNA-synth_N_sf"/>
</dbReference>
<comment type="subunit">
    <text evidence="9">Monomer.</text>
</comment>
<dbReference type="SUPFAM" id="SSF47323">
    <property type="entry name" value="Anticodon-binding domain of a subclass of class I aminoacyl-tRNA synthetases"/>
    <property type="match status" value="1"/>
</dbReference>
<dbReference type="OrthoDB" id="9803211at2"/>
<dbReference type="Gene3D" id="3.40.50.620">
    <property type="entry name" value="HUPs"/>
    <property type="match status" value="1"/>
</dbReference>
<dbReference type="InterPro" id="IPR005148">
    <property type="entry name" value="Arg-tRNA-synth_N"/>
</dbReference>
<evidence type="ECO:0000256" key="9">
    <source>
        <dbReference type="HAMAP-Rule" id="MF_00123"/>
    </source>
</evidence>
<dbReference type="SMART" id="SM01016">
    <property type="entry name" value="Arg_tRNA_synt_N"/>
    <property type="match status" value="1"/>
</dbReference>
<dbReference type="Pfam" id="PF00750">
    <property type="entry name" value="tRNA-synt_1d"/>
    <property type="match status" value="1"/>
</dbReference>
<feature type="domain" description="Arginyl tRNA synthetase N-terminal" evidence="12">
    <location>
        <begin position="5"/>
        <end position="94"/>
    </location>
</feature>